<dbReference type="GO" id="GO:0016491">
    <property type="term" value="F:oxidoreductase activity"/>
    <property type="evidence" value="ECO:0007669"/>
    <property type="project" value="UniProtKB-KW"/>
</dbReference>
<reference evidence="5" key="1">
    <citation type="journal article" date="2015" name="BMC Genomics">
        <title>Genomic and transcriptomic analysis of the endophytic fungus Pestalotiopsis fici reveals its lifestyle and high potential for synthesis of natural products.</title>
        <authorList>
            <person name="Wang X."/>
            <person name="Zhang X."/>
            <person name="Liu L."/>
            <person name="Xiang M."/>
            <person name="Wang W."/>
            <person name="Sun X."/>
            <person name="Che Y."/>
            <person name="Guo L."/>
            <person name="Liu G."/>
            <person name="Guo L."/>
            <person name="Wang C."/>
            <person name="Yin W.B."/>
            <person name="Stadler M."/>
            <person name="Zhang X."/>
            <person name="Liu X."/>
        </authorList>
    </citation>
    <scope>NUCLEOTIDE SEQUENCE [LARGE SCALE GENOMIC DNA]</scope>
    <source>
        <strain evidence="5">W106-1 / CGMCC3.15140</strain>
    </source>
</reference>
<dbReference type="RefSeq" id="XP_007841405.1">
    <property type="nucleotide sequence ID" value="XM_007843214.1"/>
</dbReference>
<evidence type="ECO:0000313" key="4">
    <source>
        <dbReference type="EMBL" id="ETS73687.1"/>
    </source>
</evidence>
<comment type="similarity">
    <text evidence="1">Belongs to the short-chain dehydrogenases/reductases (SDR) family.</text>
</comment>
<dbReference type="OMA" id="CHERDYP"/>
<dbReference type="PANTHER" id="PTHR24321">
    <property type="entry name" value="DEHYDROGENASES, SHORT CHAIN"/>
    <property type="match status" value="1"/>
</dbReference>
<dbReference type="InParanoid" id="W3WKJ5"/>
<dbReference type="EMBL" id="KI912121">
    <property type="protein sequence ID" value="ETS73687.1"/>
    <property type="molecule type" value="Genomic_DNA"/>
</dbReference>
<dbReference type="eggNOG" id="KOG1200">
    <property type="taxonomic scope" value="Eukaryota"/>
</dbReference>
<organism evidence="4 5">
    <name type="scientific">Pestalotiopsis fici (strain W106-1 / CGMCC3.15140)</name>
    <dbReference type="NCBI Taxonomy" id="1229662"/>
    <lineage>
        <taxon>Eukaryota</taxon>
        <taxon>Fungi</taxon>
        <taxon>Dikarya</taxon>
        <taxon>Ascomycota</taxon>
        <taxon>Pezizomycotina</taxon>
        <taxon>Sordariomycetes</taxon>
        <taxon>Xylariomycetidae</taxon>
        <taxon>Amphisphaeriales</taxon>
        <taxon>Sporocadaceae</taxon>
        <taxon>Pestalotiopsis</taxon>
    </lineage>
</organism>
<dbReference type="InterPro" id="IPR020904">
    <property type="entry name" value="Sc_DH/Rdtase_CS"/>
</dbReference>
<dbReference type="PROSITE" id="PS00061">
    <property type="entry name" value="ADH_SHORT"/>
    <property type="match status" value="1"/>
</dbReference>
<keyword evidence="5" id="KW-1185">Reference proteome</keyword>
<dbReference type="OrthoDB" id="417891at2759"/>
<evidence type="ECO:0000256" key="2">
    <source>
        <dbReference type="ARBA" id="ARBA00022857"/>
    </source>
</evidence>
<dbReference type="GeneID" id="19279646"/>
<dbReference type="InterPro" id="IPR036291">
    <property type="entry name" value="NAD(P)-bd_dom_sf"/>
</dbReference>
<dbReference type="CDD" id="cd05233">
    <property type="entry name" value="SDR_c"/>
    <property type="match status" value="1"/>
</dbReference>
<dbReference type="KEGG" id="pfy:PFICI_14633"/>
<evidence type="ECO:0000313" key="5">
    <source>
        <dbReference type="Proteomes" id="UP000030651"/>
    </source>
</evidence>
<evidence type="ECO:0000256" key="1">
    <source>
        <dbReference type="ARBA" id="ARBA00006484"/>
    </source>
</evidence>
<dbReference type="HOGENOM" id="CLU_1496739_0_0_1"/>
<dbReference type="STRING" id="1229662.W3WKJ5"/>
<accession>W3WKJ5</accession>
<dbReference type="PRINTS" id="PR00081">
    <property type="entry name" value="GDHRDH"/>
</dbReference>
<evidence type="ECO:0000256" key="3">
    <source>
        <dbReference type="ARBA" id="ARBA00023002"/>
    </source>
</evidence>
<name>W3WKJ5_PESFW</name>
<proteinExistence type="inferred from homology"/>
<dbReference type="Gene3D" id="3.40.50.720">
    <property type="entry name" value="NAD(P)-binding Rossmann-like Domain"/>
    <property type="match status" value="1"/>
</dbReference>
<dbReference type="AlphaFoldDB" id="W3WKJ5"/>
<keyword evidence="3" id="KW-0560">Oxidoreductase</keyword>
<protein>
    <submittedName>
        <fullName evidence="4">Uncharacterized protein</fullName>
    </submittedName>
</protein>
<gene>
    <name evidence="4" type="ORF">PFICI_14633</name>
</gene>
<dbReference type="Proteomes" id="UP000030651">
    <property type="component" value="Unassembled WGS sequence"/>
</dbReference>
<dbReference type="InterPro" id="IPR002347">
    <property type="entry name" value="SDR_fam"/>
</dbReference>
<dbReference type="SUPFAM" id="SSF51735">
    <property type="entry name" value="NAD(P)-binding Rossmann-fold domains"/>
    <property type="match status" value="1"/>
</dbReference>
<dbReference type="PANTHER" id="PTHR24321:SF8">
    <property type="entry name" value="ESTRADIOL 17-BETA-DEHYDROGENASE 8-RELATED"/>
    <property type="match status" value="1"/>
</dbReference>
<keyword evidence="2" id="KW-0521">NADP</keyword>
<dbReference type="Pfam" id="PF13561">
    <property type="entry name" value="adh_short_C2"/>
    <property type="match status" value="1"/>
</dbReference>
<dbReference type="PRINTS" id="PR00080">
    <property type="entry name" value="SDRFAMILY"/>
</dbReference>
<sequence length="180" mass="19057">MKEELGIFLRLGRGGSIVNISSDAGSVASAGCAAYVASKHGINGLTKTAALEYAKSGIRVNAVAPGNIDTPMMHQFGDTAKIVRETQPTGRCGQPEEVAELVCFLSSERCTSMTGSIVAVDGGITTTGYSGILARLLLALLFNKNLSQRENSTDFYAKVLAHTFFQCISDFDTSDSCFIT</sequence>